<evidence type="ECO:0000313" key="4">
    <source>
        <dbReference type="Proteomes" id="UP001632038"/>
    </source>
</evidence>
<dbReference type="EMBL" id="JAVIJP010000027">
    <property type="protein sequence ID" value="KAL3636445.1"/>
    <property type="molecule type" value="Genomic_DNA"/>
</dbReference>
<dbReference type="InterPro" id="IPR046960">
    <property type="entry name" value="PPR_At4g14850-like_plant"/>
</dbReference>
<name>A0ABD3D681_9LAMI</name>
<dbReference type="InterPro" id="IPR011990">
    <property type="entry name" value="TPR-like_helical_dom_sf"/>
</dbReference>
<keyword evidence="4" id="KW-1185">Reference proteome</keyword>
<dbReference type="Pfam" id="PF01535">
    <property type="entry name" value="PPR"/>
    <property type="match status" value="4"/>
</dbReference>
<sequence>MLSCSNSLNRHVIAILEKCSSLNHLKQLQSHLITLGHGNTHLYTFKLIRFCTIRLRDLTYARHLFDKFPSPNIYLYTAIISAQASVSDHQSSLLLYRDMIRKNRSKPNHFMFSIILKSLPEVVKRYGVEMVQAQIVKLGYGGNMVVQTAILDAYCRYGVEIGYARKVFDEMSDRNVVSWTAMISGYAKAGRMGNAVLLFEEMPESIRDAPFWNCIISGCVQNGLFSEAVDFFTRMVVEGKNKPNQGTIVCALSALGHGGMLRVGKCIHGYIYRNGFDSDLFIASGLIDMYGKCGALQKSRIVFDNCVDRNLTSWNCMINCYALHGRCVEAIAIFEDMLRHHGDQMAPDGVTFVGLLSACNHGGLVTEGRYYYEMMIEKYKIEPEIEHYGCLVDLLGRSGRFEEAMDVVNGMRVLPDEAVWGSLLNGCKIHRRVDLAEFAVKKLMEINRDNGAYRSILANLYGEMGMWDEAGRIRKTLSEGNVGKAAGCSWIEVDDRVHNFKSVDKSHPMTEEIYGVLECLADTYKTQYDYCVMT</sequence>
<comment type="caution">
    <text evidence="3">The sequence shown here is derived from an EMBL/GenBank/DDBJ whole genome shotgun (WGS) entry which is preliminary data.</text>
</comment>
<evidence type="ECO:0000313" key="3">
    <source>
        <dbReference type="EMBL" id="KAL3636445.1"/>
    </source>
</evidence>
<feature type="repeat" description="PPR" evidence="2">
    <location>
        <begin position="208"/>
        <end position="242"/>
    </location>
</feature>
<dbReference type="NCBIfam" id="TIGR00756">
    <property type="entry name" value="PPR"/>
    <property type="match status" value="4"/>
</dbReference>
<dbReference type="Pfam" id="PF20431">
    <property type="entry name" value="E_motif"/>
    <property type="match status" value="1"/>
</dbReference>
<feature type="repeat" description="PPR" evidence="2">
    <location>
        <begin position="310"/>
        <end position="340"/>
    </location>
</feature>
<keyword evidence="1" id="KW-0677">Repeat</keyword>
<dbReference type="Proteomes" id="UP001632038">
    <property type="component" value="Unassembled WGS sequence"/>
</dbReference>
<dbReference type="SUPFAM" id="SSF48452">
    <property type="entry name" value="TPR-like"/>
    <property type="match status" value="1"/>
</dbReference>
<reference evidence="4" key="1">
    <citation type="journal article" date="2024" name="IScience">
        <title>Strigolactones Initiate the Formation of Haustorium-like Structures in Castilleja.</title>
        <authorList>
            <person name="Buerger M."/>
            <person name="Peterson D."/>
            <person name="Chory J."/>
        </authorList>
    </citation>
    <scope>NUCLEOTIDE SEQUENCE [LARGE SCALE GENOMIC DNA]</scope>
</reference>
<dbReference type="FunFam" id="1.25.40.10:FF:001636">
    <property type="entry name" value="Pentatricopeptide repeat-containing protein At2g20540"/>
    <property type="match status" value="1"/>
</dbReference>
<accession>A0ABD3D681</accession>
<dbReference type="Gene3D" id="1.25.40.10">
    <property type="entry name" value="Tetratricopeptide repeat domain"/>
    <property type="match status" value="3"/>
</dbReference>
<dbReference type="InterPro" id="IPR002885">
    <property type="entry name" value="PPR_rpt"/>
</dbReference>
<dbReference type="Pfam" id="PF13812">
    <property type="entry name" value="PPR_3"/>
    <property type="match status" value="1"/>
</dbReference>
<feature type="repeat" description="PPR" evidence="2">
    <location>
        <begin position="175"/>
        <end position="205"/>
    </location>
</feature>
<dbReference type="FunFam" id="1.25.40.10:FF:002166">
    <property type="entry name" value="Pentatricopeptide (PPR) repeat-containing protein-like"/>
    <property type="match status" value="1"/>
</dbReference>
<dbReference type="PANTHER" id="PTHR47926">
    <property type="entry name" value="PENTATRICOPEPTIDE REPEAT-CONTAINING PROTEIN"/>
    <property type="match status" value="1"/>
</dbReference>
<evidence type="ECO:0000256" key="2">
    <source>
        <dbReference type="PROSITE-ProRule" id="PRU00708"/>
    </source>
</evidence>
<organism evidence="3 4">
    <name type="scientific">Castilleja foliolosa</name>
    <dbReference type="NCBI Taxonomy" id="1961234"/>
    <lineage>
        <taxon>Eukaryota</taxon>
        <taxon>Viridiplantae</taxon>
        <taxon>Streptophyta</taxon>
        <taxon>Embryophyta</taxon>
        <taxon>Tracheophyta</taxon>
        <taxon>Spermatophyta</taxon>
        <taxon>Magnoliopsida</taxon>
        <taxon>eudicotyledons</taxon>
        <taxon>Gunneridae</taxon>
        <taxon>Pentapetalae</taxon>
        <taxon>asterids</taxon>
        <taxon>lamiids</taxon>
        <taxon>Lamiales</taxon>
        <taxon>Orobanchaceae</taxon>
        <taxon>Pedicularideae</taxon>
        <taxon>Castillejinae</taxon>
        <taxon>Castilleja</taxon>
    </lineage>
</organism>
<gene>
    <name evidence="3" type="ORF">CASFOL_020992</name>
</gene>
<proteinExistence type="predicted"/>
<dbReference type="AlphaFoldDB" id="A0ABD3D681"/>
<dbReference type="PANTHER" id="PTHR47926:SF453">
    <property type="entry name" value="PENTATRICOPEPTIDE REPEAT (PPR) SUPERFAMILY PROTEIN"/>
    <property type="match status" value="1"/>
</dbReference>
<protein>
    <submittedName>
        <fullName evidence="3">Uncharacterized protein</fullName>
    </submittedName>
</protein>
<evidence type="ECO:0000256" key="1">
    <source>
        <dbReference type="ARBA" id="ARBA00022737"/>
    </source>
</evidence>
<dbReference type="InterPro" id="IPR046848">
    <property type="entry name" value="E_motif"/>
</dbReference>
<dbReference type="PROSITE" id="PS51375">
    <property type="entry name" value="PPR"/>
    <property type="match status" value="3"/>
</dbReference>